<comment type="similarity">
    <text evidence="3 10">Belongs to the cytochrome P450 family.</text>
</comment>
<evidence type="ECO:0000256" key="7">
    <source>
        <dbReference type="ARBA" id="ARBA00023004"/>
    </source>
</evidence>
<comment type="caution">
    <text evidence="12">The sequence shown here is derived from an EMBL/GenBank/DDBJ whole genome shotgun (WGS) entry which is preliminary data.</text>
</comment>
<keyword evidence="11" id="KW-0812">Transmembrane</keyword>
<evidence type="ECO:0000256" key="2">
    <source>
        <dbReference type="ARBA" id="ARBA00005179"/>
    </source>
</evidence>
<dbReference type="EMBL" id="JAACJM010000042">
    <property type="protein sequence ID" value="KAF5361115.1"/>
    <property type="molecule type" value="Genomic_DNA"/>
</dbReference>
<gene>
    <name evidence="12" type="ORF">D9758_009085</name>
</gene>
<reference evidence="12 13" key="1">
    <citation type="journal article" date="2020" name="ISME J.">
        <title>Uncovering the hidden diversity of litter-decomposition mechanisms in mushroom-forming fungi.</title>
        <authorList>
            <person name="Floudas D."/>
            <person name="Bentzer J."/>
            <person name="Ahren D."/>
            <person name="Johansson T."/>
            <person name="Persson P."/>
            <person name="Tunlid A."/>
        </authorList>
    </citation>
    <scope>NUCLEOTIDE SEQUENCE [LARGE SCALE GENOMIC DNA]</scope>
    <source>
        <strain evidence="12 13">CBS 291.85</strain>
    </source>
</reference>
<dbReference type="Pfam" id="PF00067">
    <property type="entry name" value="p450"/>
    <property type="match status" value="1"/>
</dbReference>
<dbReference type="InterPro" id="IPR017972">
    <property type="entry name" value="Cyt_P450_CS"/>
</dbReference>
<dbReference type="Gene3D" id="1.10.630.10">
    <property type="entry name" value="Cytochrome P450"/>
    <property type="match status" value="1"/>
</dbReference>
<dbReference type="InterPro" id="IPR050364">
    <property type="entry name" value="Cytochrome_P450_fung"/>
</dbReference>
<dbReference type="InterPro" id="IPR036396">
    <property type="entry name" value="Cyt_P450_sf"/>
</dbReference>
<dbReference type="PROSITE" id="PS00086">
    <property type="entry name" value="CYTOCHROME_P450"/>
    <property type="match status" value="1"/>
</dbReference>
<dbReference type="PANTHER" id="PTHR46300:SF5">
    <property type="entry name" value="CYTOCHROME P450"/>
    <property type="match status" value="1"/>
</dbReference>
<dbReference type="PANTHER" id="PTHR46300">
    <property type="entry name" value="P450, PUTATIVE (EUROFUNG)-RELATED-RELATED"/>
    <property type="match status" value="1"/>
</dbReference>
<dbReference type="Proteomes" id="UP000559256">
    <property type="component" value="Unassembled WGS sequence"/>
</dbReference>
<name>A0A8H5LKR8_9AGAR</name>
<feature type="transmembrane region" description="Helical" evidence="11">
    <location>
        <begin position="7"/>
        <end position="27"/>
    </location>
</feature>
<comment type="cofactor">
    <cofactor evidence="1 9">
        <name>heme</name>
        <dbReference type="ChEBI" id="CHEBI:30413"/>
    </cofactor>
</comment>
<dbReference type="OrthoDB" id="2789670at2759"/>
<proteinExistence type="inferred from homology"/>
<evidence type="ECO:0008006" key="14">
    <source>
        <dbReference type="Google" id="ProtNLM"/>
    </source>
</evidence>
<evidence type="ECO:0000256" key="10">
    <source>
        <dbReference type="RuleBase" id="RU000461"/>
    </source>
</evidence>
<dbReference type="GO" id="GO:0005506">
    <property type="term" value="F:iron ion binding"/>
    <property type="evidence" value="ECO:0007669"/>
    <property type="project" value="InterPro"/>
</dbReference>
<evidence type="ECO:0000256" key="1">
    <source>
        <dbReference type="ARBA" id="ARBA00001971"/>
    </source>
</evidence>
<evidence type="ECO:0000256" key="11">
    <source>
        <dbReference type="SAM" id="Phobius"/>
    </source>
</evidence>
<dbReference type="GO" id="GO:0016705">
    <property type="term" value="F:oxidoreductase activity, acting on paired donors, with incorporation or reduction of molecular oxygen"/>
    <property type="evidence" value="ECO:0007669"/>
    <property type="project" value="InterPro"/>
</dbReference>
<keyword evidence="6 10" id="KW-0560">Oxidoreductase</keyword>
<protein>
    <recommendedName>
        <fullName evidence="14">Cytochrome P450</fullName>
    </recommendedName>
</protein>
<dbReference type="PRINTS" id="PR00385">
    <property type="entry name" value="P450"/>
</dbReference>
<keyword evidence="8 10" id="KW-0503">Monooxygenase</keyword>
<dbReference type="GO" id="GO:0020037">
    <property type="term" value="F:heme binding"/>
    <property type="evidence" value="ECO:0007669"/>
    <property type="project" value="InterPro"/>
</dbReference>
<evidence type="ECO:0000313" key="12">
    <source>
        <dbReference type="EMBL" id="KAF5361115.1"/>
    </source>
</evidence>
<organism evidence="12 13">
    <name type="scientific">Tetrapyrgos nigripes</name>
    <dbReference type="NCBI Taxonomy" id="182062"/>
    <lineage>
        <taxon>Eukaryota</taxon>
        <taxon>Fungi</taxon>
        <taxon>Dikarya</taxon>
        <taxon>Basidiomycota</taxon>
        <taxon>Agaricomycotina</taxon>
        <taxon>Agaricomycetes</taxon>
        <taxon>Agaricomycetidae</taxon>
        <taxon>Agaricales</taxon>
        <taxon>Marasmiineae</taxon>
        <taxon>Marasmiaceae</taxon>
        <taxon>Tetrapyrgos</taxon>
    </lineage>
</organism>
<evidence type="ECO:0000256" key="9">
    <source>
        <dbReference type="PIRSR" id="PIRSR602401-1"/>
    </source>
</evidence>
<comment type="pathway">
    <text evidence="2">Secondary metabolite biosynthesis.</text>
</comment>
<keyword evidence="4 9" id="KW-0349">Heme</keyword>
<dbReference type="SUPFAM" id="SSF48264">
    <property type="entry name" value="Cytochrome P450"/>
    <property type="match status" value="1"/>
</dbReference>
<keyword evidence="13" id="KW-1185">Reference proteome</keyword>
<evidence type="ECO:0000256" key="8">
    <source>
        <dbReference type="ARBA" id="ARBA00023033"/>
    </source>
</evidence>
<evidence type="ECO:0000256" key="4">
    <source>
        <dbReference type="ARBA" id="ARBA00022617"/>
    </source>
</evidence>
<keyword evidence="5 9" id="KW-0479">Metal-binding</keyword>
<dbReference type="CDD" id="cd11065">
    <property type="entry name" value="CYP64-like"/>
    <property type="match status" value="1"/>
</dbReference>
<evidence type="ECO:0000256" key="3">
    <source>
        <dbReference type="ARBA" id="ARBA00010617"/>
    </source>
</evidence>
<dbReference type="GO" id="GO:0004497">
    <property type="term" value="F:monooxygenase activity"/>
    <property type="evidence" value="ECO:0007669"/>
    <property type="project" value="UniProtKB-KW"/>
</dbReference>
<accession>A0A8H5LKR8</accession>
<sequence>MLDDASNCLGVVVVGAIFLHFLVKFLGRKSPSVPPGPSGLPVLGHLLQIPLHYPEVAFHKLGQLYGDLVYMYVPGRKMVVVNNRAVAEELLEKRGANYSDRPRFTMLVEMMGWDPTLTLMPYSKRSQKHRRMLQQYLAHDTLKNFQVYQIAESKKLISKLISDDAHYEEHVKLYILALIMKIAFGHEISEDDQYVKMAHDVTYTLDNSGAPGATPPDLLPSLKHVPSWLPGASFATFAKNWRKAVRLIHDLPYQQVKEKHEQGTANACFLNEALENSSEDSFSSAEHVEDIKGVAANIFCAGNDTTFGTILCFMLAMVLNPEVQERAAKELDEVVGRDRLPTFEDRSRLRYVECVVQETLRWHPVLPLGIPHKTVQADIYQGYHVPAKTVVIANAYGMSRDEKVYQQPHEFRPERFLPKPDGNGEPYFDPSWGFGRRVCPGKPLADASFWIAAATILSTVQLSAAGSVEPKFVSGGIVSYPERFPCRVEVRDAVRASLLH</sequence>
<dbReference type="PRINTS" id="PR00463">
    <property type="entry name" value="EP450I"/>
</dbReference>
<dbReference type="AlphaFoldDB" id="A0A8H5LKR8"/>
<evidence type="ECO:0000313" key="13">
    <source>
        <dbReference type="Proteomes" id="UP000559256"/>
    </source>
</evidence>
<keyword evidence="11" id="KW-1133">Transmembrane helix</keyword>
<dbReference type="InterPro" id="IPR002401">
    <property type="entry name" value="Cyt_P450_E_grp-I"/>
</dbReference>
<feature type="binding site" description="axial binding residue" evidence="9">
    <location>
        <position position="439"/>
    </location>
    <ligand>
        <name>heme</name>
        <dbReference type="ChEBI" id="CHEBI:30413"/>
    </ligand>
    <ligandPart>
        <name>Fe</name>
        <dbReference type="ChEBI" id="CHEBI:18248"/>
    </ligandPart>
</feature>
<keyword evidence="7 9" id="KW-0408">Iron</keyword>
<keyword evidence="11" id="KW-0472">Membrane</keyword>
<dbReference type="InterPro" id="IPR001128">
    <property type="entry name" value="Cyt_P450"/>
</dbReference>
<evidence type="ECO:0000256" key="6">
    <source>
        <dbReference type="ARBA" id="ARBA00023002"/>
    </source>
</evidence>
<evidence type="ECO:0000256" key="5">
    <source>
        <dbReference type="ARBA" id="ARBA00022723"/>
    </source>
</evidence>